<sequence>MKFLRTIPLIFTILYSGIVSACPPGSVLQKGNGWEGCIQSSSASESGPSWKKQWGAVATDGAKGALGASIEADSKRSAEEIALRECTQDGGENCRIKIAYYNQCASVVSSYKAIYVQSAETREAAISEGMNRCVGAGEDGCQEFYSGCSLAKRIK</sequence>
<feature type="domain" description="DUF4189" evidence="2">
    <location>
        <begin position="54"/>
        <end position="148"/>
    </location>
</feature>
<name>A0ABY9P9N6_9GAMM</name>
<keyword evidence="1" id="KW-0732">Signal</keyword>
<accession>A0ABY9P9N6</accession>
<dbReference type="InterPro" id="IPR025240">
    <property type="entry name" value="DUF4189"/>
</dbReference>
<gene>
    <name evidence="3" type="ORF">RDV84_21860</name>
</gene>
<dbReference type="PROSITE" id="PS51257">
    <property type="entry name" value="PROKAR_LIPOPROTEIN"/>
    <property type="match status" value="1"/>
</dbReference>
<organism evidence="3 4">
    <name type="scientific">Lysobacter yananisis</name>
    <dbReference type="NCBI Taxonomy" id="1003114"/>
    <lineage>
        <taxon>Bacteria</taxon>
        <taxon>Pseudomonadati</taxon>
        <taxon>Pseudomonadota</taxon>
        <taxon>Gammaproteobacteria</taxon>
        <taxon>Lysobacterales</taxon>
        <taxon>Lysobacteraceae</taxon>
        <taxon>Lysobacter</taxon>
    </lineage>
</organism>
<dbReference type="EMBL" id="CP133568">
    <property type="protein sequence ID" value="WMT02577.1"/>
    <property type="molecule type" value="Genomic_DNA"/>
</dbReference>
<dbReference type="Pfam" id="PF13827">
    <property type="entry name" value="DUF4189"/>
    <property type="match status" value="1"/>
</dbReference>
<reference evidence="3 4" key="1">
    <citation type="submission" date="2023-08" db="EMBL/GenBank/DDBJ databases">
        <title>The whole genome sequence of Lysobacter yananisis.</title>
        <authorList>
            <person name="Sun H."/>
        </authorList>
    </citation>
    <scope>NUCLEOTIDE SEQUENCE [LARGE SCALE GENOMIC DNA]</scope>
    <source>
        <strain evidence="3 4">SNNU513</strain>
    </source>
</reference>
<feature type="signal peptide" evidence="1">
    <location>
        <begin position="1"/>
        <end position="21"/>
    </location>
</feature>
<evidence type="ECO:0000313" key="3">
    <source>
        <dbReference type="EMBL" id="WMT02577.1"/>
    </source>
</evidence>
<evidence type="ECO:0000313" key="4">
    <source>
        <dbReference type="Proteomes" id="UP001229313"/>
    </source>
</evidence>
<feature type="chain" id="PRO_5046212505" evidence="1">
    <location>
        <begin position="22"/>
        <end position="155"/>
    </location>
</feature>
<dbReference type="Proteomes" id="UP001229313">
    <property type="component" value="Chromosome"/>
</dbReference>
<evidence type="ECO:0000259" key="2">
    <source>
        <dbReference type="Pfam" id="PF13827"/>
    </source>
</evidence>
<protein>
    <submittedName>
        <fullName evidence="3">DUF4189 domain-containing protein</fullName>
    </submittedName>
</protein>
<proteinExistence type="predicted"/>
<dbReference type="RefSeq" id="WP_309151575.1">
    <property type="nucleotide sequence ID" value="NZ_CP133568.1"/>
</dbReference>
<evidence type="ECO:0000256" key="1">
    <source>
        <dbReference type="SAM" id="SignalP"/>
    </source>
</evidence>
<keyword evidence="4" id="KW-1185">Reference proteome</keyword>